<keyword evidence="3" id="KW-0238">DNA-binding</keyword>
<keyword evidence="5" id="KW-0540">Nuclease</keyword>
<dbReference type="RefSeq" id="WP_125940469.1">
    <property type="nucleotide sequence ID" value="NZ_RHQL01000027.1"/>
</dbReference>
<dbReference type="SUPFAM" id="SSF116734">
    <property type="entry name" value="DNA methylase specificity domain"/>
    <property type="match status" value="2"/>
</dbReference>
<dbReference type="InterPro" id="IPR052021">
    <property type="entry name" value="Type-I_RS_S_subunit"/>
</dbReference>
<feature type="domain" description="Type I restriction modification DNA specificity" evidence="4">
    <location>
        <begin position="232"/>
        <end position="361"/>
    </location>
</feature>
<name>A0A3R8UUC5_9GAMM</name>
<protein>
    <submittedName>
        <fullName evidence="5">Restriction endonuclease subunit S</fullName>
    </submittedName>
</protein>
<dbReference type="InterPro" id="IPR000055">
    <property type="entry name" value="Restrct_endonuc_typeI_TRD"/>
</dbReference>
<keyword evidence="5" id="KW-0378">Hydrolase</keyword>
<dbReference type="PANTHER" id="PTHR30408:SF13">
    <property type="entry name" value="TYPE I RESTRICTION ENZYME HINDI SPECIFICITY SUBUNIT"/>
    <property type="match status" value="1"/>
</dbReference>
<dbReference type="EMBL" id="RHQL01000027">
    <property type="protein sequence ID" value="RRV03846.1"/>
    <property type="molecule type" value="Genomic_DNA"/>
</dbReference>
<dbReference type="CDD" id="cd17262">
    <property type="entry name" value="RMtype1_S_Aco12261I-TRD2-CR2"/>
    <property type="match status" value="1"/>
</dbReference>
<evidence type="ECO:0000256" key="2">
    <source>
        <dbReference type="ARBA" id="ARBA00022747"/>
    </source>
</evidence>
<reference evidence="5 6" key="1">
    <citation type="submission" date="2018-10" db="EMBL/GenBank/DDBJ databases">
        <title>Transmission dynamics of multidrug resistant bacteria on intensive care unit surfaces.</title>
        <authorList>
            <person name="D'Souza A.W."/>
            <person name="Potter R.F."/>
            <person name="Wallace M."/>
            <person name="Shupe A."/>
            <person name="Patel S."/>
            <person name="Sun S."/>
            <person name="Gul D."/>
            <person name="Kwon J.H."/>
            <person name="Andleeb S."/>
            <person name="Burnham C.-A.D."/>
            <person name="Dantas G."/>
        </authorList>
    </citation>
    <scope>NUCLEOTIDE SEQUENCE [LARGE SCALE GENOMIC DNA]</scope>
    <source>
        <strain evidence="5 6">PX_177</strain>
    </source>
</reference>
<dbReference type="InterPro" id="IPR044946">
    <property type="entry name" value="Restrct_endonuc_typeI_TRD_sf"/>
</dbReference>
<dbReference type="AlphaFoldDB" id="A0A3R8UUC5"/>
<evidence type="ECO:0000256" key="1">
    <source>
        <dbReference type="ARBA" id="ARBA00010923"/>
    </source>
</evidence>
<dbReference type="CDD" id="cd17246">
    <property type="entry name" value="RMtype1_S_SonII-TRD2-CR2_like"/>
    <property type="match status" value="1"/>
</dbReference>
<dbReference type="Proteomes" id="UP000276506">
    <property type="component" value="Unassembled WGS sequence"/>
</dbReference>
<feature type="domain" description="Type I restriction modification DNA specificity" evidence="4">
    <location>
        <begin position="57"/>
        <end position="182"/>
    </location>
</feature>
<organism evidence="5 6">
    <name type="scientific">Stutzerimonas xanthomarina</name>
    <dbReference type="NCBI Taxonomy" id="271420"/>
    <lineage>
        <taxon>Bacteria</taxon>
        <taxon>Pseudomonadati</taxon>
        <taxon>Pseudomonadota</taxon>
        <taxon>Gammaproteobacteria</taxon>
        <taxon>Pseudomonadales</taxon>
        <taxon>Pseudomonadaceae</taxon>
        <taxon>Stutzerimonas</taxon>
    </lineage>
</organism>
<dbReference type="Pfam" id="PF01420">
    <property type="entry name" value="Methylase_S"/>
    <property type="match status" value="2"/>
</dbReference>
<keyword evidence="2" id="KW-0680">Restriction system</keyword>
<dbReference type="Gene3D" id="3.90.220.20">
    <property type="entry name" value="DNA methylase specificity domains"/>
    <property type="match status" value="2"/>
</dbReference>
<keyword evidence="5" id="KW-0255">Endonuclease</keyword>
<evidence type="ECO:0000259" key="4">
    <source>
        <dbReference type="Pfam" id="PF01420"/>
    </source>
</evidence>
<sequence length="427" mass="47159">MSAEVLEHSLASLCLLVADCPHATPEWTASGVVVLRNQNIKGGRLDLSAPSFTDEAHYLGRIRRAAPQEGDLVITREAPMGEVCQIPAGLKCCLGQRQVLLRPDPEKVDSRFLLYALQSPYLQHQIGWNEGTGSTVSNLRIPVLEALKVPTPSVATQREVASVLGALDDRITLLRETNTTLEAIAQALFKSWFIDFDPVRAKAEGRQPEGMDATTAALFPDSFEESELGLVPKGWRYGSLKEVTAIFDSQRVPLSGQERDKRKGIYPYYGAAALMDWVDGYLFDGVYLLLGEDGSVADAAGYPVTQYVWGKIWVNNHAHVLQGKSGVTTEHLMLALQQTIITPYITGAVQAKLSQSNMWRIPFLRSSQEVSEAFGEAVTPLFISIRRNYEQAQTLTQLRDTLLPRLIAGQLRLPEVQALLNDRDTAQ</sequence>
<comment type="similarity">
    <text evidence="1">Belongs to the type-I restriction system S methylase family.</text>
</comment>
<evidence type="ECO:0000313" key="6">
    <source>
        <dbReference type="Proteomes" id="UP000276506"/>
    </source>
</evidence>
<gene>
    <name evidence="5" type="ORF">EGJ28_23060</name>
</gene>
<comment type="caution">
    <text evidence="5">The sequence shown here is derived from an EMBL/GenBank/DDBJ whole genome shotgun (WGS) entry which is preliminary data.</text>
</comment>
<dbReference type="GO" id="GO:0004519">
    <property type="term" value="F:endonuclease activity"/>
    <property type="evidence" value="ECO:0007669"/>
    <property type="project" value="UniProtKB-KW"/>
</dbReference>
<accession>A0A3R8UUC5</accession>
<proteinExistence type="inferred from homology"/>
<dbReference type="PANTHER" id="PTHR30408">
    <property type="entry name" value="TYPE-1 RESTRICTION ENZYME ECOKI SPECIFICITY PROTEIN"/>
    <property type="match status" value="1"/>
</dbReference>
<evidence type="ECO:0000256" key="3">
    <source>
        <dbReference type="ARBA" id="ARBA00023125"/>
    </source>
</evidence>
<dbReference type="GO" id="GO:0009307">
    <property type="term" value="P:DNA restriction-modification system"/>
    <property type="evidence" value="ECO:0007669"/>
    <property type="project" value="UniProtKB-KW"/>
</dbReference>
<dbReference type="GO" id="GO:0003677">
    <property type="term" value="F:DNA binding"/>
    <property type="evidence" value="ECO:0007669"/>
    <property type="project" value="UniProtKB-KW"/>
</dbReference>
<evidence type="ECO:0000313" key="5">
    <source>
        <dbReference type="EMBL" id="RRV03846.1"/>
    </source>
</evidence>